<reference evidence="2 3" key="2">
    <citation type="submission" date="2009-02" db="EMBL/GenBank/DDBJ databases">
        <title>Draft genome sequence of Clostridium methylpentosum (DSM 5476).</title>
        <authorList>
            <person name="Sudarsanam P."/>
            <person name="Ley R."/>
            <person name="Guruge J."/>
            <person name="Turnbaugh P.J."/>
            <person name="Mahowald M."/>
            <person name="Liep D."/>
            <person name="Gordon J."/>
        </authorList>
    </citation>
    <scope>NUCLEOTIDE SEQUENCE [LARGE SCALE GENOMIC DNA]</scope>
    <source>
        <strain evidence="2 3">DSM 5476</strain>
    </source>
</reference>
<organism evidence="2 3">
    <name type="scientific">[Clostridium] methylpentosum DSM 5476</name>
    <dbReference type="NCBI Taxonomy" id="537013"/>
    <lineage>
        <taxon>Bacteria</taxon>
        <taxon>Bacillati</taxon>
        <taxon>Bacillota</taxon>
        <taxon>Clostridia</taxon>
        <taxon>Eubacteriales</taxon>
        <taxon>Oscillospiraceae</taxon>
        <taxon>Oscillospiraceae incertae sedis</taxon>
    </lineage>
</organism>
<sequence length="79" mass="9503">MCNLIISFLFRKQSFYAYYDTKKSICLDYFCLTLVIFCEIHPFFIYQFVFFKKCPIRICFRQQNTALEKLCRKVAGLGD</sequence>
<accession>C0EE00</accession>
<reference evidence="2 3" key="1">
    <citation type="submission" date="2009-01" db="EMBL/GenBank/DDBJ databases">
        <authorList>
            <person name="Fulton L."/>
            <person name="Clifton S."/>
            <person name="Fulton B."/>
            <person name="Xu J."/>
            <person name="Minx P."/>
            <person name="Pepin K.H."/>
            <person name="Johnson M."/>
            <person name="Bhonagiri V."/>
            <person name="Nash W.E."/>
            <person name="Mardis E.R."/>
            <person name="Wilson R.K."/>
        </authorList>
    </citation>
    <scope>NUCLEOTIDE SEQUENCE [LARGE SCALE GENOMIC DNA]</scope>
    <source>
        <strain evidence="2 3">DSM 5476</strain>
    </source>
</reference>
<evidence type="ECO:0000313" key="2">
    <source>
        <dbReference type="EMBL" id="EEG30347.1"/>
    </source>
</evidence>
<dbReference type="AlphaFoldDB" id="C0EE00"/>
<feature type="transmembrane region" description="Helical" evidence="1">
    <location>
        <begin position="27"/>
        <end position="51"/>
    </location>
</feature>
<name>C0EE00_9FIRM</name>
<dbReference type="Proteomes" id="UP000003340">
    <property type="component" value="Unassembled WGS sequence"/>
</dbReference>
<keyword evidence="3" id="KW-1185">Reference proteome</keyword>
<evidence type="ECO:0000256" key="1">
    <source>
        <dbReference type="SAM" id="Phobius"/>
    </source>
</evidence>
<gene>
    <name evidence="2" type="ORF">CLOSTMETH_02078</name>
</gene>
<dbReference type="HOGENOM" id="CLU_2599868_0_0_9"/>
<keyword evidence="1" id="KW-1133">Transmembrane helix</keyword>
<evidence type="ECO:0000313" key="3">
    <source>
        <dbReference type="Proteomes" id="UP000003340"/>
    </source>
</evidence>
<proteinExistence type="predicted"/>
<keyword evidence="1" id="KW-0812">Transmembrane</keyword>
<protein>
    <submittedName>
        <fullName evidence="2">Uncharacterized protein</fullName>
    </submittedName>
</protein>
<comment type="caution">
    <text evidence="2">The sequence shown here is derived from an EMBL/GenBank/DDBJ whole genome shotgun (WGS) entry which is preliminary data.</text>
</comment>
<keyword evidence="1" id="KW-0472">Membrane</keyword>
<dbReference type="EMBL" id="ACEC01000066">
    <property type="protein sequence ID" value="EEG30347.1"/>
    <property type="molecule type" value="Genomic_DNA"/>
</dbReference>